<dbReference type="AlphaFoldDB" id="A0A4R0X8U2"/>
<organism evidence="2 3">
    <name type="scientific">Paraburkholderia steynii</name>
    <dbReference type="NCBI Taxonomy" id="1245441"/>
    <lineage>
        <taxon>Bacteria</taxon>
        <taxon>Pseudomonadati</taxon>
        <taxon>Pseudomonadota</taxon>
        <taxon>Betaproteobacteria</taxon>
        <taxon>Burkholderiales</taxon>
        <taxon>Burkholderiaceae</taxon>
        <taxon>Paraburkholderia</taxon>
    </lineage>
</organism>
<sequence length="227" mass="26358">MDIDIILKLGTFAIGAIGTGKLLYEISVSRRGRTREEYKFAREFLRDKKEDGEMHPFLREKGYRAVAGNERLTADEIEYLLSLKDADRALKDYSLGRSYLEHLPNVGNLQIQFKKRYKAVWSRGWRKWTYFVLYAVLAFLMFAPFLLSKYLFRQPGEMLAATGFCLVVFGPYAWMALSSAKRIHRAEKLVEHQDKHTQTIFIDSNGTRNRRIEGVKSVRKETSLTDS</sequence>
<comment type="caution">
    <text evidence="2">The sequence shown here is derived from an EMBL/GenBank/DDBJ whole genome shotgun (WGS) entry which is preliminary data.</text>
</comment>
<evidence type="ECO:0000313" key="2">
    <source>
        <dbReference type="EMBL" id="TCG06673.1"/>
    </source>
</evidence>
<keyword evidence="1" id="KW-0472">Membrane</keyword>
<gene>
    <name evidence="2" type="ORF">BZM27_24560</name>
</gene>
<feature type="transmembrane region" description="Helical" evidence="1">
    <location>
        <begin position="131"/>
        <end position="152"/>
    </location>
</feature>
<keyword evidence="3" id="KW-1185">Reference proteome</keyword>
<dbReference type="EMBL" id="MWML01000096">
    <property type="protein sequence ID" value="TCG06673.1"/>
    <property type="molecule type" value="Genomic_DNA"/>
</dbReference>
<keyword evidence="1" id="KW-1133">Transmembrane helix</keyword>
<evidence type="ECO:0000313" key="3">
    <source>
        <dbReference type="Proteomes" id="UP000294200"/>
    </source>
</evidence>
<evidence type="ECO:0000256" key="1">
    <source>
        <dbReference type="SAM" id="Phobius"/>
    </source>
</evidence>
<protein>
    <submittedName>
        <fullName evidence="2">Uncharacterized protein</fullName>
    </submittedName>
</protein>
<name>A0A4R0X8U2_9BURK</name>
<feature type="transmembrane region" description="Helical" evidence="1">
    <location>
        <begin position="158"/>
        <end position="177"/>
    </location>
</feature>
<feature type="transmembrane region" description="Helical" evidence="1">
    <location>
        <begin position="6"/>
        <end position="24"/>
    </location>
</feature>
<proteinExistence type="predicted"/>
<keyword evidence="1" id="KW-0812">Transmembrane</keyword>
<reference evidence="2 3" key="1">
    <citation type="submission" date="2017-02" db="EMBL/GenBank/DDBJ databases">
        <title>Paraburkholderia sophoroidis sp. nov. and Paraburkholderia steynii sp. nov. rhizobial symbionts of the fynbos legume Hypocalyptus sophoroides.</title>
        <authorList>
            <person name="Steenkamp E.T."/>
            <person name="Beukes C.W."/>
            <person name="Van Zyl E."/>
            <person name="Avontuur J."/>
            <person name="Chan W.Y."/>
            <person name="Hassen A."/>
            <person name="Palmer M."/>
            <person name="Mthombeni L."/>
            <person name="Phalane F."/>
            <person name="Sereme K."/>
            <person name="Venter S.N."/>
        </authorList>
    </citation>
    <scope>NUCLEOTIDE SEQUENCE [LARGE SCALE GENOMIC DNA]</scope>
    <source>
        <strain evidence="2 3">HC1.1ba</strain>
    </source>
</reference>
<dbReference type="Proteomes" id="UP000294200">
    <property type="component" value="Unassembled WGS sequence"/>
</dbReference>
<accession>A0A4R0X8U2</accession>